<keyword evidence="1" id="KW-0812">Transmembrane</keyword>
<reference evidence="3 4" key="1">
    <citation type="journal article" date="2017" name="Water Res.">
        <title>Comammox in drinking water systems.</title>
        <authorList>
            <person name="Wang Y."/>
            <person name="Ma L."/>
            <person name="Mao Y."/>
            <person name="Jiang X."/>
            <person name="Xia Y."/>
            <person name="Yu K."/>
            <person name="Li B."/>
            <person name="Zhang T."/>
        </authorList>
    </citation>
    <scope>NUCLEOTIDE SEQUENCE [LARGE SCALE GENOMIC DNA]</scope>
    <source>
        <strain evidence="3">SG_bin8</strain>
    </source>
</reference>
<evidence type="ECO:0000313" key="4">
    <source>
        <dbReference type="Proteomes" id="UP000192872"/>
    </source>
</evidence>
<dbReference type="EMBL" id="LWDL01000005">
    <property type="protein sequence ID" value="OQW53899.1"/>
    <property type="molecule type" value="Genomic_DNA"/>
</dbReference>
<keyword evidence="1" id="KW-0472">Membrane</keyword>
<dbReference type="SUPFAM" id="SSF103481">
    <property type="entry name" value="Multidrug resistance efflux transporter EmrE"/>
    <property type="match status" value="1"/>
</dbReference>
<dbReference type="AlphaFoldDB" id="A0A1W9I2K4"/>
<accession>A0A1W9I2K4</accession>
<feature type="transmembrane region" description="Helical" evidence="1">
    <location>
        <begin position="70"/>
        <end position="91"/>
    </location>
</feature>
<protein>
    <submittedName>
        <fullName evidence="3">Multidrug DMT transporter permease</fullName>
    </submittedName>
</protein>
<feature type="transmembrane region" description="Helical" evidence="1">
    <location>
        <begin position="196"/>
        <end position="213"/>
    </location>
</feature>
<feature type="transmembrane region" description="Helical" evidence="1">
    <location>
        <begin position="159"/>
        <end position="176"/>
    </location>
</feature>
<comment type="caution">
    <text evidence="3">The sequence shown here is derived from an EMBL/GenBank/DDBJ whole genome shotgun (WGS) entry which is preliminary data.</text>
</comment>
<dbReference type="Proteomes" id="UP000192872">
    <property type="component" value="Unassembled WGS sequence"/>
</dbReference>
<dbReference type="Pfam" id="PF00892">
    <property type="entry name" value="EamA"/>
    <property type="match status" value="1"/>
</dbReference>
<dbReference type="InterPro" id="IPR000620">
    <property type="entry name" value="EamA_dom"/>
</dbReference>
<evidence type="ECO:0000256" key="1">
    <source>
        <dbReference type="SAM" id="Phobius"/>
    </source>
</evidence>
<feature type="transmembrane region" description="Helical" evidence="1">
    <location>
        <begin position="225"/>
        <end position="246"/>
    </location>
</feature>
<sequence>MFEWLWAVFTVTASAAQTVRNGVQRSLTKRLGTVGATHVRFLYGLPFSLLFLLIVCLTSGAAPPAPDVTFLLWVALGAFAQILATGLMLSAMNEKSFVVTTALTKTEPIHVALFAVVVLGEHLSALAVMAILMATGGVLMMSWPAGTETRGFKANARPALRGIVSGALFGAAAVGFRGGVLSLEHTSFVLRATTTLVWGLAFQAFSLSAYLAVRDRQVLIGVLKAWRSSLPAGFTGALASQFWFLAFALEQVARVRTLALVEVIFAWALSRKVFRQGTTGLEAAGLLLVVLGVGLILNS</sequence>
<feature type="transmembrane region" description="Helical" evidence="1">
    <location>
        <begin position="281"/>
        <end position="297"/>
    </location>
</feature>
<feature type="transmembrane region" description="Helical" evidence="1">
    <location>
        <begin position="111"/>
        <end position="139"/>
    </location>
</feature>
<dbReference type="RefSeq" id="WP_376802082.1">
    <property type="nucleotide sequence ID" value="NZ_DBNB01000034.1"/>
</dbReference>
<organism evidence="3 4">
    <name type="scientific">Candidatus Raskinella chloraquaticus</name>
    <dbReference type="NCBI Taxonomy" id="1951219"/>
    <lineage>
        <taxon>Bacteria</taxon>
        <taxon>Pseudomonadati</taxon>
        <taxon>Pseudomonadota</taxon>
        <taxon>Alphaproteobacteria</taxon>
        <taxon>Hyphomicrobiales</taxon>
        <taxon>Phreatobacteraceae</taxon>
        <taxon>Candidatus Raskinella</taxon>
    </lineage>
</organism>
<dbReference type="InterPro" id="IPR037185">
    <property type="entry name" value="EmrE-like"/>
</dbReference>
<dbReference type="STRING" id="1827387.A4S15_00115"/>
<feature type="transmembrane region" description="Helical" evidence="1">
    <location>
        <begin position="39"/>
        <end position="58"/>
    </location>
</feature>
<name>A0A1W9I2K4_9HYPH</name>
<dbReference type="GO" id="GO:0016020">
    <property type="term" value="C:membrane"/>
    <property type="evidence" value="ECO:0007669"/>
    <property type="project" value="InterPro"/>
</dbReference>
<keyword evidence="1" id="KW-1133">Transmembrane helix</keyword>
<proteinExistence type="predicted"/>
<gene>
    <name evidence="3" type="ORF">A4S15_00115</name>
</gene>
<evidence type="ECO:0000259" key="2">
    <source>
        <dbReference type="Pfam" id="PF00892"/>
    </source>
</evidence>
<feature type="domain" description="EamA" evidence="2">
    <location>
        <begin position="6"/>
        <end position="142"/>
    </location>
</feature>
<evidence type="ECO:0000313" key="3">
    <source>
        <dbReference type="EMBL" id="OQW53899.1"/>
    </source>
</evidence>